<feature type="domain" description="AMP-binding enzyme C-terminal" evidence="2">
    <location>
        <begin position="432"/>
        <end position="501"/>
    </location>
</feature>
<dbReference type="PROSITE" id="PS00455">
    <property type="entry name" value="AMP_BINDING"/>
    <property type="match status" value="1"/>
</dbReference>
<dbReference type="AlphaFoldDB" id="A0A930YGP2"/>
<name>A0A930YGP2_9ACTN</name>
<dbReference type="GO" id="GO:0016878">
    <property type="term" value="F:acid-thiol ligase activity"/>
    <property type="evidence" value="ECO:0007669"/>
    <property type="project" value="UniProtKB-ARBA"/>
</dbReference>
<organism evidence="3 4">
    <name type="scientific">Nocardioides agariphilus</name>
    <dbReference type="NCBI Taxonomy" id="433664"/>
    <lineage>
        <taxon>Bacteria</taxon>
        <taxon>Bacillati</taxon>
        <taxon>Actinomycetota</taxon>
        <taxon>Actinomycetes</taxon>
        <taxon>Propionibacteriales</taxon>
        <taxon>Nocardioidaceae</taxon>
        <taxon>Nocardioides</taxon>
    </lineage>
</organism>
<comment type="caution">
    <text evidence="3">The sequence shown here is derived from an EMBL/GenBank/DDBJ whole genome shotgun (WGS) entry which is preliminary data.</text>
</comment>
<evidence type="ECO:0000259" key="1">
    <source>
        <dbReference type="Pfam" id="PF00501"/>
    </source>
</evidence>
<reference evidence="3" key="1">
    <citation type="submission" date="2020-11" db="EMBL/GenBank/DDBJ databases">
        <title>Nocardioides cynanchi sp. nov., isolated from soil of rhizosphere of Cynanchum wilfordii.</title>
        <authorList>
            <person name="Lee J.-S."/>
            <person name="Suh M.K."/>
            <person name="Kim J.-S."/>
        </authorList>
    </citation>
    <scope>NUCLEOTIDE SEQUENCE</scope>
    <source>
        <strain evidence="3">KCTC 19276</strain>
    </source>
</reference>
<keyword evidence="3" id="KW-0436">Ligase</keyword>
<dbReference type="Pfam" id="PF00501">
    <property type="entry name" value="AMP-binding"/>
    <property type="match status" value="1"/>
</dbReference>
<dbReference type="InterPro" id="IPR025110">
    <property type="entry name" value="AMP-bd_C"/>
</dbReference>
<protein>
    <submittedName>
        <fullName evidence="3">Acyl--CoA ligase</fullName>
    </submittedName>
</protein>
<dbReference type="PANTHER" id="PTHR43767:SF1">
    <property type="entry name" value="NONRIBOSOMAL PEPTIDE SYNTHASE PES1 (EUROFUNG)-RELATED"/>
    <property type="match status" value="1"/>
</dbReference>
<evidence type="ECO:0000313" key="3">
    <source>
        <dbReference type="EMBL" id="MBF4766242.1"/>
    </source>
</evidence>
<dbReference type="EMBL" id="JADKPO010000001">
    <property type="protein sequence ID" value="MBF4766242.1"/>
    <property type="molecule type" value="Genomic_DNA"/>
</dbReference>
<dbReference type="Gene3D" id="3.30.300.30">
    <property type="match status" value="1"/>
</dbReference>
<keyword evidence="4" id="KW-1185">Reference proteome</keyword>
<dbReference type="InterPro" id="IPR020845">
    <property type="entry name" value="AMP-binding_CS"/>
</dbReference>
<dbReference type="Pfam" id="PF13193">
    <property type="entry name" value="AMP-binding_C"/>
    <property type="match status" value="1"/>
</dbReference>
<dbReference type="InterPro" id="IPR042099">
    <property type="entry name" value="ANL_N_sf"/>
</dbReference>
<sequence>MRIEAGYLSRLAAEQFGDRDALTDASGTQTFAELNARANQVGSGVRTAGIGSGARVGLLSLNRSEVVETWLGFEKHQIVRVVLHSHFDMEAHVASLNHVGAEGLFFDTAFLDQVEAARSQLSTVRLFVAIGDGCPDWAVPYEQLVGSGSADDAFLSVDEDAPCFLQLTSGTTGMPKAWVKTYRSWQAVINQNVQHLDSFGTAPAVSTDDVNLHFHPLQWASGFQTLYPYLMRGARSVLMDDSGFDATAFVDLLVKEQVTGTLMPAPLLSPVLDDIEARGGADLAMRRMVIFFATPEQLQRTTEVMGPVWCHGFGSTEQGAVITRLLPGDVAQDPRRLNSVGRVASPFVEVAVVDNNGTRLGANEVGEIVVRSPMSQGEYWQLPDKTAATYFPNDWFRPEDVGYMDADGFLYYSDRAGDTIHVNGMAVYPHLVESAILGHEAVANCGVVGIEVDGEARVVAGVQLVAGVIDSEEVRSAILAAAGSLGEHERPSRVVVLEELPTVLGGAKVQRGELRSRIEAAWAE</sequence>
<dbReference type="SUPFAM" id="SSF56801">
    <property type="entry name" value="Acetyl-CoA synthetase-like"/>
    <property type="match status" value="1"/>
</dbReference>
<dbReference type="InterPro" id="IPR000873">
    <property type="entry name" value="AMP-dep_synth/lig_dom"/>
</dbReference>
<dbReference type="RefSeq" id="WP_194694396.1">
    <property type="nucleotide sequence ID" value="NZ_JADKPO010000001.1"/>
</dbReference>
<dbReference type="InterPro" id="IPR045851">
    <property type="entry name" value="AMP-bd_C_sf"/>
</dbReference>
<evidence type="ECO:0000313" key="4">
    <source>
        <dbReference type="Proteomes" id="UP000660668"/>
    </source>
</evidence>
<accession>A0A930YGP2</accession>
<dbReference type="Gene3D" id="3.40.50.12780">
    <property type="entry name" value="N-terminal domain of ligase-like"/>
    <property type="match status" value="1"/>
</dbReference>
<dbReference type="InterPro" id="IPR050237">
    <property type="entry name" value="ATP-dep_AMP-bd_enzyme"/>
</dbReference>
<feature type="domain" description="AMP-dependent synthetase/ligase" evidence="1">
    <location>
        <begin position="12"/>
        <end position="380"/>
    </location>
</feature>
<dbReference type="PANTHER" id="PTHR43767">
    <property type="entry name" value="LONG-CHAIN-FATTY-ACID--COA LIGASE"/>
    <property type="match status" value="1"/>
</dbReference>
<evidence type="ECO:0000259" key="2">
    <source>
        <dbReference type="Pfam" id="PF13193"/>
    </source>
</evidence>
<proteinExistence type="predicted"/>
<gene>
    <name evidence="3" type="ORF">ISU10_00490</name>
</gene>
<dbReference type="Proteomes" id="UP000660668">
    <property type="component" value="Unassembled WGS sequence"/>
</dbReference>